<evidence type="ECO:0000259" key="4">
    <source>
        <dbReference type="PROSITE" id="PS50043"/>
    </source>
</evidence>
<gene>
    <name evidence="5" type="ORF">CK936_02610</name>
</gene>
<evidence type="ECO:0000256" key="2">
    <source>
        <dbReference type="ARBA" id="ARBA00022840"/>
    </source>
</evidence>
<dbReference type="Pfam" id="PF00196">
    <property type="entry name" value="GerE"/>
    <property type="match status" value="1"/>
</dbReference>
<comment type="caution">
    <text evidence="5">The sequence shown here is derived from an EMBL/GenBank/DDBJ whole genome shotgun (WGS) entry which is preliminary data.</text>
</comment>
<feature type="domain" description="HTH luxR-type" evidence="4">
    <location>
        <begin position="914"/>
        <end position="979"/>
    </location>
</feature>
<feature type="region of interest" description="Disordered" evidence="3">
    <location>
        <begin position="1"/>
        <end position="22"/>
    </location>
</feature>
<feature type="compositionally biased region" description="Basic and acidic residues" evidence="3">
    <location>
        <begin position="10"/>
        <end position="22"/>
    </location>
</feature>
<dbReference type="GO" id="GO:0005737">
    <property type="term" value="C:cytoplasm"/>
    <property type="evidence" value="ECO:0007669"/>
    <property type="project" value="TreeGrafter"/>
</dbReference>
<keyword evidence="1" id="KW-0547">Nucleotide-binding</keyword>
<reference evidence="5 6" key="1">
    <citation type="submission" date="2017-08" db="EMBL/GenBank/DDBJ databases">
        <title>Genome sequence of Streptomyces albireticuli NRRL B-1670.</title>
        <authorList>
            <person name="Graham D.E."/>
            <person name="Mahan K.M."/>
            <person name="Klingeman D.M."/>
            <person name="Hettich R.L."/>
            <person name="Parry R.J."/>
            <person name="Spain J.C."/>
        </authorList>
    </citation>
    <scope>NUCLEOTIDE SEQUENCE [LARGE SCALE GENOMIC DNA]</scope>
    <source>
        <strain evidence="5 6">NRRL B-1670</strain>
    </source>
</reference>
<evidence type="ECO:0000313" key="5">
    <source>
        <dbReference type="EMBL" id="PAU50424.1"/>
    </source>
</evidence>
<proteinExistence type="predicted"/>
<dbReference type="InterPro" id="IPR041664">
    <property type="entry name" value="AAA_16"/>
</dbReference>
<dbReference type="SUPFAM" id="SSF46894">
    <property type="entry name" value="C-terminal effector domain of the bipartite response regulators"/>
    <property type="match status" value="1"/>
</dbReference>
<accession>A0A2A2DFX7</accession>
<organism evidence="5 6">
    <name type="scientific">Streptomyces albireticuli</name>
    <dbReference type="NCBI Taxonomy" id="1940"/>
    <lineage>
        <taxon>Bacteria</taxon>
        <taxon>Bacillati</taxon>
        <taxon>Actinomycetota</taxon>
        <taxon>Actinomycetes</taxon>
        <taxon>Kitasatosporales</taxon>
        <taxon>Streptomycetaceae</taxon>
        <taxon>Streptomyces</taxon>
    </lineage>
</organism>
<dbReference type="PRINTS" id="PR00038">
    <property type="entry name" value="HTHLUXR"/>
</dbReference>
<dbReference type="InterPro" id="IPR000792">
    <property type="entry name" value="Tscrpt_reg_LuxR_C"/>
</dbReference>
<protein>
    <submittedName>
        <fullName evidence="5">LuxR family transcriptional regulator</fullName>
    </submittedName>
</protein>
<dbReference type="InterPro" id="IPR027417">
    <property type="entry name" value="P-loop_NTPase"/>
</dbReference>
<evidence type="ECO:0000256" key="3">
    <source>
        <dbReference type="SAM" id="MobiDB-lite"/>
    </source>
</evidence>
<dbReference type="GO" id="GO:0005524">
    <property type="term" value="F:ATP binding"/>
    <property type="evidence" value="ECO:0007669"/>
    <property type="project" value="UniProtKB-KW"/>
</dbReference>
<dbReference type="AlphaFoldDB" id="A0A2A2DFX7"/>
<dbReference type="SMART" id="SM00421">
    <property type="entry name" value="HTH_LUXR"/>
    <property type="match status" value="1"/>
</dbReference>
<dbReference type="PROSITE" id="PS50043">
    <property type="entry name" value="HTH_LUXR_2"/>
    <property type="match status" value="1"/>
</dbReference>
<dbReference type="GO" id="GO:0006355">
    <property type="term" value="P:regulation of DNA-templated transcription"/>
    <property type="evidence" value="ECO:0007669"/>
    <property type="project" value="InterPro"/>
</dbReference>
<keyword evidence="6" id="KW-1185">Reference proteome</keyword>
<dbReference type="SUPFAM" id="SSF48452">
    <property type="entry name" value="TPR-like"/>
    <property type="match status" value="1"/>
</dbReference>
<evidence type="ECO:0000256" key="1">
    <source>
        <dbReference type="ARBA" id="ARBA00022741"/>
    </source>
</evidence>
<dbReference type="InterPro" id="IPR016032">
    <property type="entry name" value="Sig_transdc_resp-reg_C-effctor"/>
</dbReference>
<dbReference type="Pfam" id="PF13191">
    <property type="entry name" value="AAA_16"/>
    <property type="match status" value="1"/>
</dbReference>
<dbReference type="PANTHER" id="PTHR16305">
    <property type="entry name" value="TESTICULAR SOLUBLE ADENYLYL CYCLASE"/>
    <property type="match status" value="1"/>
</dbReference>
<keyword evidence="2" id="KW-0067">ATP-binding</keyword>
<dbReference type="EMBL" id="NSJV01000052">
    <property type="protein sequence ID" value="PAU50424.1"/>
    <property type="molecule type" value="Genomic_DNA"/>
</dbReference>
<dbReference type="Proteomes" id="UP000218944">
    <property type="component" value="Unassembled WGS sequence"/>
</dbReference>
<name>A0A2A2DFX7_9ACTN</name>
<evidence type="ECO:0000313" key="6">
    <source>
        <dbReference type="Proteomes" id="UP000218944"/>
    </source>
</evidence>
<dbReference type="PANTHER" id="PTHR16305:SF35">
    <property type="entry name" value="TRANSCRIPTIONAL ACTIVATOR DOMAIN"/>
    <property type="match status" value="1"/>
</dbReference>
<dbReference type="CDD" id="cd06170">
    <property type="entry name" value="LuxR_C_like"/>
    <property type="match status" value="1"/>
</dbReference>
<dbReference type="Gene3D" id="1.25.40.10">
    <property type="entry name" value="Tetratricopeptide repeat domain"/>
    <property type="match status" value="1"/>
</dbReference>
<dbReference type="PROSITE" id="PS00622">
    <property type="entry name" value="HTH_LUXR_1"/>
    <property type="match status" value="1"/>
</dbReference>
<dbReference type="SUPFAM" id="SSF52540">
    <property type="entry name" value="P-loop containing nucleoside triphosphate hydrolases"/>
    <property type="match status" value="1"/>
</dbReference>
<dbReference type="GO" id="GO:0003677">
    <property type="term" value="F:DNA binding"/>
    <property type="evidence" value="ECO:0007669"/>
    <property type="project" value="InterPro"/>
</dbReference>
<dbReference type="InterPro" id="IPR036388">
    <property type="entry name" value="WH-like_DNA-bd_sf"/>
</dbReference>
<dbReference type="GO" id="GO:0004016">
    <property type="term" value="F:adenylate cyclase activity"/>
    <property type="evidence" value="ECO:0007669"/>
    <property type="project" value="TreeGrafter"/>
</dbReference>
<sequence length="1005" mass="106540">MIVQVGTWNRPRDPSPPRRSTELECGFTKEGNAVAVSSDKDQETPRFLVGRSTELAFLARHAEEARRDGARAVLVRGPAGIGRTALLTAFADRLTSTGAAVLRGTGGAKADDGRPVLGQLLGQDPHLLPEPAATLPGTAAAHAAAYAFHRRFHRHLAGLLATGPLTLILDDAQWCDEASLRSVDFVLRRTADLPLLVLFARRTECHGPGNAMLDEFLAQGRCATLDLGPLTPADTARMAVHTLGGPVDETFLRHCVDAGAGNPDRLVRLLAGVRAAGLGPDAAGTRRLRGTYDTVLADSVTAHLADCPGHERAVAQALAVLGRSCADPLAALSGVTGRRLTAALDALRRNGAVEGPPRGTTGGAVEPADRHSAVTMRDAARDAVLAELPPARLESLRARAARVLNDAGRPTSEIADQLVLLEELTEPWMLAALRDAAAEATGRDGSGAAVRYLRRALDAELTGTQRQVVRIELARASAPVAPATALEHLRHALDDATDPRDRAHIAVEYGRTALGTPDAPEAVHVLGGVLETLRTDLGTGPADAELRTSVAAALLITAVNEKAAMAEARERADAWPVPRGDNPAERQLLAVMSALAAFDGRPARQAVALARRALRVEEPAPVGWRVFGASVVLGLADETDEALAGLGRALSSSRDRYEPWMHMTVLAGRSVVRHSAGDVAGAAADARAAVELAETTDGPRSPMPYIALGTALLSQGQLDRAENILARGGRGTDRQIWEWHHYLYAKGRARRERGDLAGALELWQRCGRSLEEAGVTNPVLAPWWLPAASVLAQQGRTADAAALVESARERVRRWGTPRGIGLGLLAAGVVAEGRARLDLLAEAVDALAASPARLEQAKAQYQLGYELLRHEDTRGARRHLRGAIELATRCGYHILGGLARKLLVAAGGRMPQLAASPVDSLTDSERRVAALARRGVSNKEIADALFVTPRTVEMHLTNVYRKLDVRGRADLPLSLGTPGPLRPYGADGHHPERAEPPAGAHAPSH</sequence>
<dbReference type="InterPro" id="IPR011990">
    <property type="entry name" value="TPR-like_helical_dom_sf"/>
</dbReference>
<dbReference type="Gene3D" id="1.10.10.10">
    <property type="entry name" value="Winged helix-like DNA-binding domain superfamily/Winged helix DNA-binding domain"/>
    <property type="match status" value="1"/>
</dbReference>
<feature type="region of interest" description="Disordered" evidence="3">
    <location>
        <begin position="971"/>
        <end position="1005"/>
    </location>
</feature>